<dbReference type="Proteomes" id="UP000078512">
    <property type="component" value="Unassembled WGS sequence"/>
</dbReference>
<feature type="compositionally biased region" description="Polar residues" evidence="1">
    <location>
        <begin position="338"/>
        <end position="360"/>
    </location>
</feature>
<feature type="compositionally biased region" description="Basic residues" evidence="1">
    <location>
        <begin position="152"/>
        <end position="174"/>
    </location>
</feature>
<dbReference type="Pfam" id="PF12855">
    <property type="entry name" value="Ecl1"/>
    <property type="match status" value="1"/>
</dbReference>
<feature type="compositionally biased region" description="Low complexity" evidence="1">
    <location>
        <begin position="361"/>
        <end position="375"/>
    </location>
</feature>
<feature type="region of interest" description="Disordered" evidence="1">
    <location>
        <begin position="146"/>
        <end position="179"/>
    </location>
</feature>
<feature type="region of interest" description="Disordered" evidence="1">
    <location>
        <begin position="329"/>
        <end position="385"/>
    </location>
</feature>
<evidence type="ECO:0000313" key="3">
    <source>
        <dbReference type="Proteomes" id="UP000078512"/>
    </source>
</evidence>
<feature type="compositionally biased region" description="Low complexity" evidence="1">
    <location>
        <begin position="421"/>
        <end position="431"/>
    </location>
</feature>
<feature type="region of interest" description="Disordered" evidence="1">
    <location>
        <begin position="505"/>
        <end position="579"/>
    </location>
</feature>
<accession>A0A197JKF0</accession>
<keyword evidence="3" id="KW-1185">Reference proteome</keyword>
<name>A0A197JKF0_9FUNG</name>
<protein>
    <submittedName>
        <fullName evidence="2">Uncharacterized protein</fullName>
    </submittedName>
</protein>
<feature type="compositionally biased region" description="Polar residues" evidence="1">
    <location>
        <begin position="558"/>
        <end position="568"/>
    </location>
</feature>
<proteinExistence type="predicted"/>
<dbReference type="OrthoDB" id="2447240at2759"/>
<sequence length="579" mass="62515">MDCNWCAVCSKHFHCDNQTSLYCSETCRKADALACCEFHDCDHPDGSTHHDHLTFCHHHRPAIRIPAMMPLLNLNPNPSAEQQAHGQQQADEWMRFLQQQYSSHNHAHPAHTSMIRPAVSAGGPGVSAVPGATNMAVGRGQLAVGYSQSQSSHHHNHSHSHHHFHQATSHHYHQHPCSAPVQFPQHQQRSFLLSSELPVIPCHELQQRAQFLRQQKPVASHFHQRHSSQTLVHHGSAPVSSGCGSGECGEPHYETSVFLPSSSCSSSLSPSSPPFIPFQTKRGSFEGEGAKGVVATAATAAGMGSITPCETTDCEQPCVVRKNKVLPPPTLSPLLPVTISNPASLSPTSPTGTNPVSPTLSSASSSSSGSSSSGYSDEEDSEAALSHAWPKMDQLFFPDHCCRTSACGAVPPGRNNKNGRRNNSNTNNTNRYTKKEFVSELPPPPNNKHLNHRHDETGTGGGGGGHGGCMALSASIWGTGWHQVEPLPASFVKTLKASNMMWSGCEKEHHHHHHRHHHHQNGRGQHQQNRGRRDSGHCGGGGGGGSGGGRRGKKDQGNDSSSWSTVCSSRLPRSLQFID</sequence>
<dbReference type="InterPro" id="IPR024368">
    <property type="entry name" value="Ecl1/2/3"/>
</dbReference>
<evidence type="ECO:0000256" key="1">
    <source>
        <dbReference type="SAM" id="MobiDB-lite"/>
    </source>
</evidence>
<dbReference type="AlphaFoldDB" id="A0A197JKF0"/>
<feature type="region of interest" description="Disordered" evidence="1">
    <location>
        <begin position="408"/>
        <end position="466"/>
    </location>
</feature>
<organism evidence="2 3">
    <name type="scientific">Linnemannia elongata AG-77</name>
    <dbReference type="NCBI Taxonomy" id="1314771"/>
    <lineage>
        <taxon>Eukaryota</taxon>
        <taxon>Fungi</taxon>
        <taxon>Fungi incertae sedis</taxon>
        <taxon>Mucoromycota</taxon>
        <taxon>Mortierellomycotina</taxon>
        <taxon>Mortierellomycetes</taxon>
        <taxon>Mortierellales</taxon>
        <taxon>Mortierellaceae</taxon>
        <taxon>Linnemannia</taxon>
    </lineage>
</organism>
<feature type="compositionally biased region" description="Basic residues" evidence="1">
    <location>
        <begin position="509"/>
        <end position="521"/>
    </location>
</feature>
<evidence type="ECO:0000313" key="2">
    <source>
        <dbReference type="EMBL" id="OAQ25630.1"/>
    </source>
</evidence>
<feature type="compositionally biased region" description="Gly residues" evidence="1">
    <location>
        <begin position="537"/>
        <end position="549"/>
    </location>
</feature>
<dbReference type="EMBL" id="KV442076">
    <property type="protein sequence ID" value="OAQ25630.1"/>
    <property type="molecule type" value="Genomic_DNA"/>
</dbReference>
<gene>
    <name evidence="2" type="ORF">K457DRAFT_35005</name>
</gene>
<reference evidence="2 3" key="1">
    <citation type="submission" date="2016-05" db="EMBL/GenBank/DDBJ databases">
        <title>Genome sequencing reveals origins of a unique bacterial endosymbiosis in the earliest lineages of terrestrial Fungi.</title>
        <authorList>
            <consortium name="DOE Joint Genome Institute"/>
            <person name="Uehling J."/>
            <person name="Gryganskyi A."/>
            <person name="Hameed K."/>
            <person name="Tschaplinski T."/>
            <person name="Misztal P."/>
            <person name="Wu S."/>
            <person name="Desiro A."/>
            <person name="Vande Pol N."/>
            <person name="Du Z.-Y."/>
            <person name="Zienkiewicz A."/>
            <person name="Zienkiewicz K."/>
            <person name="Morin E."/>
            <person name="Tisserant E."/>
            <person name="Splivallo R."/>
            <person name="Hainaut M."/>
            <person name="Henrissat B."/>
            <person name="Ohm R."/>
            <person name="Kuo A."/>
            <person name="Yan J."/>
            <person name="Lipzen A."/>
            <person name="Nolan M."/>
            <person name="Labutti K."/>
            <person name="Barry K."/>
            <person name="Goldstein A."/>
            <person name="Labbe J."/>
            <person name="Schadt C."/>
            <person name="Tuskan G."/>
            <person name="Grigoriev I."/>
            <person name="Martin F."/>
            <person name="Vilgalys R."/>
            <person name="Bonito G."/>
        </authorList>
    </citation>
    <scope>NUCLEOTIDE SEQUENCE [LARGE SCALE GENOMIC DNA]</scope>
    <source>
        <strain evidence="2 3">AG-77</strain>
    </source>
</reference>